<sequence length="75" mass="8799">MMEACAVFDLPQGAIPEMPDKRCYTVEDLMNILECGRRAVYDLLKKNEFRYIKLGRAGYRISKKSFDEWLDKQSC</sequence>
<dbReference type="NCBIfam" id="TIGR01764">
    <property type="entry name" value="excise"/>
    <property type="match status" value="1"/>
</dbReference>
<protein>
    <recommendedName>
        <fullName evidence="1">Helix-turn-helix domain-containing protein</fullName>
    </recommendedName>
</protein>
<dbReference type="GO" id="GO:0003677">
    <property type="term" value="F:DNA binding"/>
    <property type="evidence" value="ECO:0007669"/>
    <property type="project" value="InterPro"/>
</dbReference>
<reference evidence="2" key="1">
    <citation type="journal article" date="2013" name="PLoS ONE">
        <title>Metagenomic insights into the carbohydrate-active enzymes carried by the microorganisms adhering to solid digesta in the rumen of cows.</title>
        <authorList>
            <person name="Wang L."/>
            <person name="Hatem A."/>
            <person name="Catalyurek U.V."/>
            <person name="Morrison M."/>
            <person name="Yu Z."/>
        </authorList>
    </citation>
    <scope>NUCLEOTIDE SEQUENCE</scope>
</reference>
<feature type="domain" description="Helix-turn-helix" evidence="1">
    <location>
        <begin position="24"/>
        <end position="74"/>
    </location>
</feature>
<evidence type="ECO:0000313" key="2">
    <source>
        <dbReference type="EMBL" id="AHF24469.1"/>
    </source>
</evidence>
<evidence type="ECO:0000259" key="1">
    <source>
        <dbReference type="Pfam" id="PF12728"/>
    </source>
</evidence>
<dbReference type="InterPro" id="IPR010093">
    <property type="entry name" value="SinI_DNA-bd"/>
</dbReference>
<dbReference type="AlphaFoldDB" id="W0FLY4"/>
<proteinExistence type="predicted"/>
<accession>W0FLY4</accession>
<name>W0FLY4_9BACT</name>
<dbReference type="Pfam" id="PF12728">
    <property type="entry name" value="HTH_17"/>
    <property type="match status" value="1"/>
</dbReference>
<dbReference type="EMBL" id="KC246795">
    <property type="protein sequence ID" value="AHF24469.1"/>
    <property type="molecule type" value="Genomic_DNA"/>
</dbReference>
<dbReference type="InterPro" id="IPR041657">
    <property type="entry name" value="HTH_17"/>
</dbReference>
<organism evidence="2">
    <name type="scientific">uncultured bacterium Contig26</name>
    <dbReference type="NCBI Taxonomy" id="1393545"/>
    <lineage>
        <taxon>Bacteria</taxon>
        <taxon>environmental samples</taxon>
    </lineage>
</organism>